<evidence type="ECO:0000256" key="5">
    <source>
        <dbReference type="RuleBase" id="RU362057"/>
    </source>
</evidence>
<dbReference type="Proteomes" id="UP001642360">
    <property type="component" value="Unassembled WGS sequence"/>
</dbReference>
<dbReference type="InterPro" id="IPR058980">
    <property type="entry name" value="Glyco_transf_N"/>
</dbReference>
<accession>A0ABC8R5C2</accession>
<dbReference type="PROSITE" id="PS00375">
    <property type="entry name" value="UDPGT"/>
    <property type="match status" value="1"/>
</dbReference>
<dbReference type="Pfam" id="PF00201">
    <property type="entry name" value="UDPGT"/>
    <property type="match status" value="1"/>
</dbReference>
<dbReference type="EC" id="2.4.1.-" evidence="5"/>
<dbReference type="GO" id="GO:0009690">
    <property type="term" value="P:cytokinin metabolic process"/>
    <property type="evidence" value="ECO:0007669"/>
    <property type="project" value="UniProtKB-ARBA"/>
</dbReference>
<dbReference type="GO" id="GO:0016138">
    <property type="term" value="P:glycoside biosynthetic process"/>
    <property type="evidence" value="ECO:0007669"/>
    <property type="project" value="UniProtKB-ARBA"/>
</dbReference>
<dbReference type="PANTHER" id="PTHR48044:SF22">
    <property type="entry name" value="GLYCOSYLTRANSFERASE"/>
    <property type="match status" value="1"/>
</dbReference>
<dbReference type="EMBL" id="CAUOFW020001001">
    <property type="protein sequence ID" value="CAK9139915.1"/>
    <property type="molecule type" value="Genomic_DNA"/>
</dbReference>
<dbReference type="AlphaFoldDB" id="A0ABC8R5C2"/>
<dbReference type="InterPro" id="IPR035595">
    <property type="entry name" value="UDP_glycos_trans_CS"/>
</dbReference>
<dbReference type="SUPFAM" id="SSF53756">
    <property type="entry name" value="UDP-Glycosyltransferase/glycogen phosphorylase"/>
    <property type="match status" value="1"/>
</dbReference>
<gene>
    <name evidence="7" type="ORF">ILEXP_LOCUS7333</name>
</gene>
<organism evidence="7 8">
    <name type="scientific">Ilex paraguariensis</name>
    <name type="common">yerba mate</name>
    <dbReference type="NCBI Taxonomy" id="185542"/>
    <lineage>
        <taxon>Eukaryota</taxon>
        <taxon>Viridiplantae</taxon>
        <taxon>Streptophyta</taxon>
        <taxon>Embryophyta</taxon>
        <taxon>Tracheophyta</taxon>
        <taxon>Spermatophyta</taxon>
        <taxon>Magnoliopsida</taxon>
        <taxon>eudicotyledons</taxon>
        <taxon>Gunneridae</taxon>
        <taxon>Pentapetalae</taxon>
        <taxon>asterids</taxon>
        <taxon>campanulids</taxon>
        <taxon>Aquifoliales</taxon>
        <taxon>Aquifoliaceae</taxon>
        <taxon>Ilex</taxon>
    </lineage>
</organism>
<dbReference type="CDD" id="cd03784">
    <property type="entry name" value="GT1_Gtf-like"/>
    <property type="match status" value="1"/>
</dbReference>
<dbReference type="FunFam" id="3.40.50.2000:FF:000238">
    <property type="entry name" value="Glycosyltransferase"/>
    <property type="match status" value="1"/>
</dbReference>
<dbReference type="GO" id="GO:0050404">
    <property type="term" value="F:zeatin O-beta-D-xylosyltransferase activity"/>
    <property type="evidence" value="ECO:0007669"/>
    <property type="project" value="UniProtKB-ARBA"/>
</dbReference>
<keyword evidence="3 4" id="KW-0808">Transferase</keyword>
<dbReference type="PANTHER" id="PTHR48044">
    <property type="entry name" value="GLYCOSYLTRANSFERASE"/>
    <property type="match status" value="1"/>
</dbReference>
<comment type="similarity">
    <text evidence="1 4">Belongs to the UDP-glycosyltransferase family.</text>
</comment>
<name>A0ABC8R5C2_9AQUA</name>
<sequence length="475" mass="53442">MANHHHHYQQNHNQNGQKHGQVIVVMVPFPAQGHLNQLLNLSRLISSYAIPVHYVGTTTHNRQAKLRVHGWDPLSATNIHFHEFPTPYFPSPPPNPTASVKFPSHLQPSFNASSHLRNPVSTLIRTLSVTSRRIIVVHDSLMGSVVQDVASLPNAESYVFHSVSAFTMLFFLWEQMGRPFAVDAEMLKDLPSLEGCFTSEFLKFVNTQHGNVKMNSGRIYNTCRLIEAPYLDLLSKEQISRGKKQWALGPFNPVAITKNKKSSQMHKCLGWLDKQSQTSVIFVSFGTTTSLTDEQIKELAIGLEKSEQRFIWVLRDADKGDVFDGERRRVELPKGFEERVRGQGLVERDWAPQLEILGHPSTGGFMSHCGWNSCMESITMGVPIAAWPMHSDQPRNTVLITKLLKVGIDVKEWARRDELVSSSMVEKVVKRLMVEEEGGEIRKRAAQLGSAVRLSVAHGGGARMEFDSFIAHITR</sequence>
<evidence type="ECO:0000259" key="6">
    <source>
        <dbReference type="Pfam" id="PF26168"/>
    </source>
</evidence>
<evidence type="ECO:0000313" key="8">
    <source>
        <dbReference type="Proteomes" id="UP001642360"/>
    </source>
</evidence>
<proteinExistence type="inferred from homology"/>
<keyword evidence="8" id="KW-1185">Reference proteome</keyword>
<dbReference type="Gene3D" id="3.40.50.2000">
    <property type="entry name" value="Glycogen Phosphorylase B"/>
    <property type="match status" value="2"/>
</dbReference>
<dbReference type="Pfam" id="PF26168">
    <property type="entry name" value="Glyco_transf_N"/>
    <property type="match status" value="1"/>
</dbReference>
<evidence type="ECO:0000256" key="2">
    <source>
        <dbReference type="ARBA" id="ARBA00022676"/>
    </source>
</evidence>
<keyword evidence="2 4" id="KW-0328">Glycosyltransferase</keyword>
<comment type="caution">
    <text evidence="7">The sequence shown here is derived from an EMBL/GenBank/DDBJ whole genome shotgun (WGS) entry which is preliminary data.</text>
</comment>
<evidence type="ECO:0000256" key="3">
    <source>
        <dbReference type="ARBA" id="ARBA00022679"/>
    </source>
</evidence>
<evidence type="ECO:0000256" key="4">
    <source>
        <dbReference type="RuleBase" id="RU003718"/>
    </source>
</evidence>
<reference evidence="7 8" key="1">
    <citation type="submission" date="2024-02" db="EMBL/GenBank/DDBJ databases">
        <authorList>
            <person name="Vignale AGUSTIN F."/>
            <person name="Sosa J E."/>
            <person name="Modenutti C."/>
        </authorList>
    </citation>
    <scope>NUCLEOTIDE SEQUENCE [LARGE SCALE GENOMIC DNA]</scope>
</reference>
<evidence type="ECO:0000313" key="7">
    <source>
        <dbReference type="EMBL" id="CAK9139915.1"/>
    </source>
</evidence>
<feature type="domain" description="Glycosyltransferase N-terminal" evidence="6">
    <location>
        <begin position="21"/>
        <end position="253"/>
    </location>
</feature>
<evidence type="ECO:0000256" key="1">
    <source>
        <dbReference type="ARBA" id="ARBA00009995"/>
    </source>
</evidence>
<dbReference type="InterPro" id="IPR002213">
    <property type="entry name" value="UDP_glucos_trans"/>
</dbReference>
<dbReference type="FunFam" id="3.40.50.2000:FF:000060">
    <property type="entry name" value="Glycosyltransferase"/>
    <property type="match status" value="1"/>
</dbReference>
<protein>
    <recommendedName>
        <fullName evidence="5">Glycosyltransferase</fullName>
        <ecNumber evidence="5">2.4.1.-</ecNumber>
    </recommendedName>
</protein>